<evidence type="ECO:0000256" key="1">
    <source>
        <dbReference type="ARBA" id="ARBA00004613"/>
    </source>
</evidence>
<dbReference type="SUPFAM" id="SSF50242">
    <property type="entry name" value="TIMP-like"/>
    <property type="match status" value="1"/>
</dbReference>
<dbReference type="PANTHER" id="PTHR11844">
    <property type="entry name" value="METALLOPROTEASE INHIBITOR"/>
    <property type="match status" value="1"/>
</dbReference>
<keyword evidence="2" id="KW-0964">Secreted</keyword>
<keyword evidence="3" id="KW-0732">Signal</keyword>
<protein>
    <submittedName>
        <fullName evidence="4">Uncharacterized protein</fullName>
    </submittedName>
</protein>
<evidence type="ECO:0000313" key="5">
    <source>
        <dbReference type="Proteomes" id="UP001164746"/>
    </source>
</evidence>
<dbReference type="InterPro" id="IPR008993">
    <property type="entry name" value="TIMP-like_OB-fold"/>
</dbReference>
<evidence type="ECO:0000313" key="4">
    <source>
        <dbReference type="EMBL" id="WAR14596.1"/>
    </source>
</evidence>
<keyword evidence="5" id="KW-1185">Reference proteome</keyword>
<dbReference type="Proteomes" id="UP001164746">
    <property type="component" value="Chromosome 9"/>
</dbReference>
<feature type="signal peptide" evidence="3">
    <location>
        <begin position="1"/>
        <end position="36"/>
    </location>
</feature>
<organism evidence="4 5">
    <name type="scientific">Mya arenaria</name>
    <name type="common">Soft-shell clam</name>
    <dbReference type="NCBI Taxonomy" id="6604"/>
    <lineage>
        <taxon>Eukaryota</taxon>
        <taxon>Metazoa</taxon>
        <taxon>Spiralia</taxon>
        <taxon>Lophotrochozoa</taxon>
        <taxon>Mollusca</taxon>
        <taxon>Bivalvia</taxon>
        <taxon>Autobranchia</taxon>
        <taxon>Heteroconchia</taxon>
        <taxon>Euheterodonta</taxon>
        <taxon>Imparidentia</taxon>
        <taxon>Neoheterodontei</taxon>
        <taxon>Myida</taxon>
        <taxon>Myoidea</taxon>
        <taxon>Myidae</taxon>
        <taxon>Mya</taxon>
    </lineage>
</organism>
<accession>A0ABY7F0J5</accession>
<sequence length="239" mass="26406">MVSPMSNGELETMIRLMIVAIALTLALLLMTPRAEGCSCLPRTPAEIYCRSDYAALLKVVDVSEPFYDDSMQPGPWNMPLFDYDIEVLTDFKGNIFSNPLLQASSNDGLCGVSFGNGTYLIMADFAPNVRPGGHGKVLTSWSCAFNRYIDSSNPEMAAAEVASYMSFLTDDFSCENVSKKRTLKESFAKKFNSALEEDRGELSTLQEQARKAQLGLQRKVDAQAGTDRLRQLLKAAFHN</sequence>
<name>A0ABY7F0J5_MYAAR</name>
<evidence type="ECO:0000256" key="2">
    <source>
        <dbReference type="ARBA" id="ARBA00022525"/>
    </source>
</evidence>
<comment type="subcellular location">
    <subcellularLocation>
        <location evidence="1">Secreted</location>
    </subcellularLocation>
</comment>
<dbReference type="Pfam" id="PF00965">
    <property type="entry name" value="TIMP"/>
    <property type="match status" value="1"/>
</dbReference>
<reference evidence="4" key="1">
    <citation type="submission" date="2022-11" db="EMBL/GenBank/DDBJ databases">
        <title>Centuries of genome instability and evolution in soft-shell clam transmissible cancer (bioRxiv).</title>
        <authorList>
            <person name="Hart S.F.M."/>
            <person name="Yonemitsu M.A."/>
            <person name="Giersch R.M."/>
            <person name="Beal B.F."/>
            <person name="Arriagada G."/>
            <person name="Davis B.W."/>
            <person name="Ostrander E.A."/>
            <person name="Goff S.P."/>
            <person name="Metzger M.J."/>
        </authorList>
    </citation>
    <scope>NUCLEOTIDE SEQUENCE</scope>
    <source>
        <strain evidence="4">MELC-2E11</strain>
        <tissue evidence="4">Siphon/mantle</tissue>
    </source>
</reference>
<dbReference type="EMBL" id="CP111020">
    <property type="protein sequence ID" value="WAR14596.1"/>
    <property type="molecule type" value="Genomic_DNA"/>
</dbReference>
<gene>
    <name evidence="4" type="ORF">MAR_004701</name>
</gene>
<dbReference type="InterPro" id="IPR001820">
    <property type="entry name" value="TIMP"/>
</dbReference>
<proteinExistence type="predicted"/>
<evidence type="ECO:0000256" key="3">
    <source>
        <dbReference type="SAM" id="SignalP"/>
    </source>
</evidence>
<feature type="chain" id="PRO_5047509410" evidence="3">
    <location>
        <begin position="37"/>
        <end position="239"/>
    </location>
</feature>
<dbReference type="Gene3D" id="2.40.50.120">
    <property type="match status" value="1"/>
</dbReference>
<dbReference type="PANTHER" id="PTHR11844:SF25">
    <property type="entry name" value="NTR DOMAIN-CONTAINING PROTEIN"/>
    <property type="match status" value="1"/>
</dbReference>